<dbReference type="InterPro" id="IPR006121">
    <property type="entry name" value="HMA_dom"/>
</dbReference>
<sequence length="69" mass="7706">MSSIQLALNDVACTGCIGKIKRGMEKYRGVEKVKILPGSGKIEVNFNENIIQSEEISSKIQKLAFRMFD</sequence>
<comment type="caution">
    <text evidence="2">The sequence shown here is derived from an EMBL/GenBank/DDBJ whole genome shotgun (WGS) entry which is preliminary data.</text>
</comment>
<gene>
    <name evidence="2" type="ORF">NDK43_18115</name>
</gene>
<dbReference type="EMBL" id="JAMQCR010000001">
    <property type="protein sequence ID" value="MCM2533926.1"/>
    <property type="molecule type" value="Genomic_DNA"/>
</dbReference>
<feature type="domain" description="HMA" evidence="1">
    <location>
        <begin position="2"/>
        <end position="68"/>
    </location>
</feature>
<evidence type="ECO:0000313" key="3">
    <source>
        <dbReference type="Proteomes" id="UP001523262"/>
    </source>
</evidence>
<evidence type="ECO:0000313" key="2">
    <source>
        <dbReference type="EMBL" id="MCM2533926.1"/>
    </source>
</evidence>
<evidence type="ECO:0000259" key="1">
    <source>
        <dbReference type="PROSITE" id="PS50846"/>
    </source>
</evidence>
<dbReference type="InterPro" id="IPR036163">
    <property type="entry name" value="HMA_dom_sf"/>
</dbReference>
<dbReference type="Proteomes" id="UP001523262">
    <property type="component" value="Unassembled WGS sequence"/>
</dbReference>
<dbReference type="CDD" id="cd00371">
    <property type="entry name" value="HMA"/>
    <property type="match status" value="1"/>
</dbReference>
<proteinExistence type="predicted"/>
<dbReference type="Pfam" id="PF00403">
    <property type="entry name" value="HMA"/>
    <property type="match status" value="1"/>
</dbReference>
<reference evidence="2 3" key="1">
    <citation type="submission" date="2022-06" db="EMBL/GenBank/DDBJ databases">
        <authorList>
            <person name="Jeon C.O."/>
        </authorList>
    </citation>
    <scope>NUCLEOTIDE SEQUENCE [LARGE SCALE GENOMIC DNA]</scope>
    <source>
        <strain evidence="2 3">KCTC 13943</strain>
    </source>
</reference>
<keyword evidence="3" id="KW-1185">Reference proteome</keyword>
<organism evidence="2 3">
    <name type="scientific">Neobacillus pocheonensis</name>
    <dbReference type="NCBI Taxonomy" id="363869"/>
    <lineage>
        <taxon>Bacteria</taxon>
        <taxon>Bacillati</taxon>
        <taxon>Bacillota</taxon>
        <taxon>Bacilli</taxon>
        <taxon>Bacillales</taxon>
        <taxon>Bacillaceae</taxon>
        <taxon>Neobacillus</taxon>
    </lineage>
</organism>
<accession>A0ABT0WC85</accession>
<dbReference type="SUPFAM" id="SSF55008">
    <property type="entry name" value="HMA, heavy metal-associated domain"/>
    <property type="match status" value="1"/>
</dbReference>
<name>A0ABT0WC85_9BACI</name>
<dbReference type="PROSITE" id="PS50846">
    <property type="entry name" value="HMA_2"/>
    <property type="match status" value="1"/>
</dbReference>
<dbReference type="Gene3D" id="3.30.70.100">
    <property type="match status" value="1"/>
</dbReference>
<protein>
    <submittedName>
        <fullName evidence="2">Heavy-metal-associated domain-containing protein</fullName>
    </submittedName>
</protein>